<dbReference type="EMBL" id="QOPD01000004">
    <property type="protein sequence ID" value="RCL38257.1"/>
    <property type="molecule type" value="Genomic_DNA"/>
</dbReference>
<feature type="domain" description="Glycosyl transferase family 1" evidence="2">
    <location>
        <begin position="232"/>
        <end position="384"/>
    </location>
</feature>
<feature type="domain" description="Glycosyltransferase subfamily 4-like N-terminal" evidence="3">
    <location>
        <begin position="120"/>
        <end position="220"/>
    </location>
</feature>
<protein>
    <submittedName>
        <fullName evidence="4">Glycosyltransferase family 1 protein</fullName>
    </submittedName>
</protein>
<dbReference type="PANTHER" id="PTHR46401">
    <property type="entry name" value="GLYCOSYLTRANSFERASE WBBK-RELATED"/>
    <property type="match status" value="1"/>
</dbReference>
<comment type="caution">
    <text evidence="4">The sequence shown here is derived from an EMBL/GenBank/DDBJ whole genome shotgun (WGS) entry which is preliminary data.</text>
</comment>
<dbReference type="AlphaFoldDB" id="A0A368BN15"/>
<gene>
    <name evidence="4" type="ORF">DBW97_03110</name>
</gene>
<evidence type="ECO:0000313" key="4">
    <source>
        <dbReference type="EMBL" id="RCL38257.1"/>
    </source>
</evidence>
<dbReference type="Proteomes" id="UP000252147">
    <property type="component" value="Unassembled WGS sequence"/>
</dbReference>
<evidence type="ECO:0000313" key="5">
    <source>
        <dbReference type="Proteomes" id="UP000252147"/>
    </source>
</evidence>
<sequence>MRRLKIAFLSYRSSPLSGGQGIYLKHVCEALATQGHEITLFSGKPLPILDKNIHVEEVDTPGYFETFLFKDRVEIFKALKHKSFLEIEDFLKTLLGVFTEPIFFGQRLLENKKFKDLKDSFDIFHDNQSISKYPRFMHKKLVTTLHHPIHIDRELDLRFEESFLSRLAIRQWYSFLDFQKKSLKQSRLVITPSHNSKKDIQKYFDFNSNAIEVLWNGINTLEYKNSIEYHFKYRLISIVSSDVPMKNLSNLIKGFALAKEQEPKLSLTVVGDIREKNKNLISSLGLDSSIRYRSKVSNEELLSELRSSDIGISASLYEGFGFPLIEMISSGLPVIASERGSLPELMGEAGLSFNPDDAKDLCAKIINMVNDVQLREDFIQKSIQRRGDFFGWDEYAMKLTELYQKITNGHI</sequence>
<keyword evidence="1 4" id="KW-0808">Transferase</keyword>
<dbReference type="GO" id="GO:0016757">
    <property type="term" value="F:glycosyltransferase activity"/>
    <property type="evidence" value="ECO:0007669"/>
    <property type="project" value="InterPro"/>
</dbReference>
<dbReference type="Gene3D" id="3.40.50.2000">
    <property type="entry name" value="Glycogen Phosphorylase B"/>
    <property type="match status" value="2"/>
</dbReference>
<dbReference type="Pfam" id="PF13439">
    <property type="entry name" value="Glyco_transf_4"/>
    <property type="match status" value="1"/>
</dbReference>
<dbReference type="SUPFAM" id="SSF53756">
    <property type="entry name" value="UDP-Glycosyltransferase/glycogen phosphorylase"/>
    <property type="match status" value="1"/>
</dbReference>
<evidence type="ECO:0000256" key="1">
    <source>
        <dbReference type="ARBA" id="ARBA00022679"/>
    </source>
</evidence>
<reference evidence="4 5" key="1">
    <citation type="journal article" date="2018" name="Microbiome">
        <title>Fine metagenomic profile of the Mediterranean stratified and mixed water columns revealed by assembly and recruitment.</title>
        <authorList>
            <person name="Haro-Moreno J.M."/>
            <person name="Lopez-Perez M."/>
            <person name="De La Torre J.R."/>
            <person name="Picazo A."/>
            <person name="Camacho A."/>
            <person name="Rodriguez-Valera F."/>
        </authorList>
    </citation>
    <scope>NUCLEOTIDE SEQUENCE [LARGE SCALE GENOMIC DNA]</scope>
    <source>
        <strain evidence="4">MED-G83</strain>
    </source>
</reference>
<dbReference type="CDD" id="cd03801">
    <property type="entry name" value="GT4_PimA-like"/>
    <property type="match status" value="1"/>
</dbReference>
<organism evidence="4 5">
    <name type="scientific">SAR86 cluster bacterium</name>
    <dbReference type="NCBI Taxonomy" id="2030880"/>
    <lineage>
        <taxon>Bacteria</taxon>
        <taxon>Pseudomonadati</taxon>
        <taxon>Pseudomonadota</taxon>
        <taxon>Gammaproteobacteria</taxon>
        <taxon>SAR86 cluster</taxon>
    </lineage>
</organism>
<dbReference type="Pfam" id="PF00534">
    <property type="entry name" value="Glycos_transf_1"/>
    <property type="match status" value="1"/>
</dbReference>
<evidence type="ECO:0000259" key="2">
    <source>
        <dbReference type="Pfam" id="PF00534"/>
    </source>
</evidence>
<evidence type="ECO:0000259" key="3">
    <source>
        <dbReference type="Pfam" id="PF13439"/>
    </source>
</evidence>
<accession>A0A368BN15</accession>
<dbReference type="InterPro" id="IPR001296">
    <property type="entry name" value="Glyco_trans_1"/>
</dbReference>
<proteinExistence type="predicted"/>
<dbReference type="InterPro" id="IPR028098">
    <property type="entry name" value="Glyco_trans_4-like_N"/>
</dbReference>
<name>A0A368BN15_9GAMM</name>
<dbReference type="PANTHER" id="PTHR46401:SF2">
    <property type="entry name" value="GLYCOSYLTRANSFERASE WBBK-RELATED"/>
    <property type="match status" value="1"/>
</dbReference>